<evidence type="ECO:0000313" key="6">
    <source>
        <dbReference type="Proteomes" id="UP000827092"/>
    </source>
</evidence>
<dbReference type="PROSITE" id="PS50053">
    <property type="entry name" value="UBIQUITIN_2"/>
    <property type="match status" value="1"/>
</dbReference>
<feature type="compositionally biased region" description="Basic and acidic residues" evidence="3">
    <location>
        <begin position="109"/>
        <end position="121"/>
    </location>
</feature>
<dbReference type="InterPro" id="IPR052324">
    <property type="entry name" value="NFATC2-Int_DNA_Repair"/>
</dbReference>
<evidence type="ECO:0000256" key="1">
    <source>
        <dbReference type="ARBA" id="ARBA00004123"/>
    </source>
</evidence>
<evidence type="ECO:0000256" key="2">
    <source>
        <dbReference type="ARBA" id="ARBA00023242"/>
    </source>
</evidence>
<accession>A0AAV6U921</accession>
<dbReference type="PANTHER" id="PTHR47187:SF1">
    <property type="entry name" value="NFATC2-INTERACTING PROTEIN"/>
    <property type="match status" value="1"/>
</dbReference>
<dbReference type="InterPro" id="IPR029071">
    <property type="entry name" value="Ubiquitin-like_domsf"/>
</dbReference>
<evidence type="ECO:0000259" key="4">
    <source>
        <dbReference type="PROSITE" id="PS50053"/>
    </source>
</evidence>
<dbReference type="PANTHER" id="PTHR47187">
    <property type="entry name" value="NFATC2-INTERACTING PROTEIN"/>
    <property type="match status" value="1"/>
</dbReference>
<evidence type="ECO:0000313" key="5">
    <source>
        <dbReference type="EMBL" id="KAG8180091.1"/>
    </source>
</evidence>
<dbReference type="InterPro" id="IPR000626">
    <property type="entry name" value="Ubiquitin-like_dom"/>
</dbReference>
<dbReference type="SUPFAM" id="SSF54236">
    <property type="entry name" value="Ubiquitin-like"/>
    <property type="match status" value="2"/>
</dbReference>
<feature type="domain" description="Ubiquitin-like" evidence="4">
    <location>
        <begin position="259"/>
        <end position="336"/>
    </location>
</feature>
<dbReference type="Gene3D" id="3.10.20.90">
    <property type="entry name" value="Phosphatidylinositol 3-kinase Catalytic Subunit, Chain A, domain 1"/>
    <property type="match status" value="2"/>
</dbReference>
<dbReference type="CDD" id="cd01763">
    <property type="entry name" value="Ubl_SUMO_like"/>
    <property type="match status" value="1"/>
</dbReference>
<reference evidence="5 6" key="1">
    <citation type="journal article" date="2022" name="Nat. Ecol. Evol.">
        <title>A masculinizing supergene underlies an exaggerated male reproductive morph in a spider.</title>
        <authorList>
            <person name="Hendrickx F."/>
            <person name="De Corte Z."/>
            <person name="Sonet G."/>
            <person name="Van Belleghem S.M."/>
            <person name="Kostlbacher S."/>
            <person name="Vangestel C."/>
        </authorList>
    </citation>
    <scope>NUCLEOTIDE SEQUENCE [LARGE SCALE GENOMIC DNA]</scope>
    <source>
        <strain evidence="5">W744_W776</strain>
    </source>
</reference>
<dbReference type="InterPro" id="IPR022617">
    <property type="entry name" value="Rad60/SUMO-like_dom"/>
</dbReference>
<comment type="subcellular location">
    <subcellularLocation>
        <location evidence="1">Nucleus</location>
    </subcellularLocation>
</comment>
<comment type="caution">
    <text evidence="5">The sequence shown here is derived from an EMBL/GenBank/DDBJ whole genome shotgun (WGS) entry which is preliminary data.</text>
</comment>
<feature type="region of interest" description="Disordered" evidence="3">
    <location>
        <begin position="38"/>
        <end position="122"/>
    </location>
</feature>
<dbReference type="AlphaFoldDB" id="A0AAV6U921"/>
<dbReference type="Pfam" id="PF11976">
    <property type="entry name" value="Rad60-SLD"/>
    <property type="match status" value="1"/>
</dbReference>
<proteinExistence type="predicted"/>
<sequence>MDSDDDTSIFANRANRIFQSKSEAHEKLKNEKCTEVTKQAEADEFEDLMDKIKSKLKRKTAPRATNKRGRKAKKAKPEPDSAPVSEEDVELSVEEATPPPKRTTKRTRKLEADKEAKKAETPVRLPAPAKRRLQELKLRTDRELAQVEEEVMRTLSSCDKDCLEVSEATSLIELERNITLKIRYLSDISKISVLETEKFATIFNKVAELYNLKASEILLCLEDQNIQLEDTPLSLNLKFFDIIDCIPFKASEEQVDDPYTLLVKFQSNDKKKIEMHIHKLEKFRDFMEKYSKERDIPLKDLAFEFDGETIDGSETPEDLDMESGSCIDVRVAKSSRKEEKEKDISVIEEHIAPVPRSKMLNICVID</sequence>
<evidence type="ECO:0000256" key="3">
    <source>
        <dbReference type="SAM" id="MobiDB-lite"/>
    </source>
</evidence>
<feature type="compositionally biased region" description="Basic residues" evidence="3">
    <location>
        <begin position="54"/>
        <end position="74"/>
    </location>
</feature>
<gene>
    <name evidence="5" type="ORF">JTE90_027871</name>
</gene>
<organism evidence="5 6">
    <name type="scientific">Oedothorax gibbosus</name>
    <dbReference type="NCBI Taxonomy" id="931172"/>
    <lineage>
        <taxon>Eukaryota</taxon>
        <taxon>Metazoa</taxon>
        <taxon>Ecdysozoa</taxon>
        <taxon>Arthropoda</taxon>
        <taxon>Chelicerata</taxon>
        <taxon>Arachnida</taxon>
        <taxon>Araneae</taxon>
        <taxon>Araneomorphae</taxon>
        <taxon>Entelegynae</taxon>
        <taxon>Araneoidea</taxon>
        <taxon>Linyphiidae</taxon>
        <taxon>Erigoninae</taxon>
        <taxon>Oedothorax</taxon>
    </lineage>
</organism>
<dbReference type="EMBL" id="JAFNEN010000586">
    <property type="protein sequence ID" value="KAG8180091.1"/>
    <property type="molecule type" value="Genomic_DNA"/>
</dbReference>
<name>A0AAV6U921_9ARAC</name>
<dbReference type="Proteomes" id="UP000827092">
    <property type="component" value="Unassembled WGS sequence"/>
</dbReference>
<keyword evidence="2" id="KW-0539">Nucleus</keyword>
<dbReference type="GO" id="GO:0045944">
    <property type="term" value="P:positive regulation of transcription by RNA polymerase II"/>
    <property type="evidence" value="ECO:0007669"/>
    <property type="project" value="TreeGrafter"/>
</dbReference>
<protein>
    <recommendedName>
        <fullName evidence="4">Ubiquitin-like domain-containing protein</fullName>
    </recommendedName>
</protein>
<dbReference type="GO" id="GO:0005634">
    <property type="term" value="C:nucleus"/>
    <property type="evidence" value="ECO:0007669"/>
    <property type="project" value="UniProtKB-SubCell"/>
</dbReference>
<keyword evidence="6" id="KW-1185">Reference proteome</keyword>